<evidence type="ECO:0000313" key="3">
    <source>
        <dbReference type="Proteomes" id="UP000056905"/>
    </source>
</evidence>
<dbReference type="GO" id="GO:0016301">
    <property type="term" value="F:kinase activity"/>
    <property type="evidence" value="ECO:0007669"/>
    <property type="project" value="UniProtKB-KW"/>
</dbReference>
<dbReference type="RefSeq" id="WP_062146755.1">
    <property type="nucleotide sequence ID" value="NZ_CP013002.1"/>
</dbReference>
<keyword evidence="2" id="KW-0418">Kinase</keyword>
<evidence type="ECO:0000313" key="2">
    <source>
        <dbReference type="EMBL" id="ALL13599.1"/>
    </source>
</evidence>
<keyword evidence="3" id="KW-1185">Reference proteome</keyword>
<dbReference type="InterPro" id="IPR046252">
    <property type="entry name" value="DUF6285"/>
</dbReference>
<organism evidence="2 3">
    <name type="scientific">Caulobacter henricii</name>
    <dbReference type="NCBI Taxonomy" id="69395"/>
    <lineage>
        <taxon>Bacteria</taxon>
        <taxon>Pseudomonadati</taxon>
        <taxon>Pseudomonadota</taxon>
        <taxon>Alphaproteobacteria</taxon>
        <taxon>Caulobacterales</taxon>
        <taxon>Caulobacteraceae</taxon>
        <taxon>Caulobacter</taxon>
    </lineage>
</organism>
<dbReference type="KEGG" id="chq:AQ619_09675"/>
<keyword evidence="2" id="KW-0808">Transferase</keyword>
<dbReference type="STRING" id="69395.AQ619_09675"/>
<sequence>MITCPTADELRSALTLFDQDPTPPSDPRRQFLARVADNARALLDRESALGDIAQAEEQARLRDLLDLDGPIEMMNHRLCQDLKAGVISPRAPALLAHLRATAIARIAIDQPGYSGLEALLAG</sequence>
<dbReference type="Proteomes" id="UP000056905">
    <property type="component" value="Chromosome"/>
</dbReference>
<dbReference type="Pfam" id="PF19802">
    <property type="entry name" value="DUF6285"/>
    <property type="match status" value="1"/>
</dbReference>
<evidence type="ECO:0000259" key="1">
    <source>
        <dbReference type="Pfam" id="PF19802"/>
    </source>
</evidence>
<gene>
    <name evidence="2" type="ORF">AQ619_09675</name>
</gene>
<dbReference type="OrthoDB" id="8854461at2"/>
<proteinExistence type="predicted"/>
<dbReference type="AlphaFoldDB" id="A0A0P0P0I6"/>
<name>A0A0P0P0I6_9CAUL</name>
<dbReference type="EMBL" id="CP013002">
    <property type="protein sequence ID" value="ALL13599.1"/>
    <property type="molecule type" value="Genomic_DNA"/>
</dbReference>
<feature type="domain" description="DUF6285" evidence="1">
    <location>
        <begin position="26"/>
        <end position="113"/>
    </location>
</feature>
<protein>
    <submittedName>
        <fullName evidence="2">Protein kinase</fullName>
    </submittedName>
</protein>
<accession>A0A0P0P0I6</accession>
<reference evidence="2 3" key="1">
    <citation type="submission" date="2015-10" db="EMBL/GenBank/DDBJ databases">
        <title>Conservation of the essential genome among Caulobacter and Brevundimonas species.</title>
        <authorList>
            <person name="Scott D."/>
            <person name="Ely B."/>
        </authorList>
    </citation>
    <scope>NUCLEOTIDE SEQUENCE [LARGE SCALE GENOMIC DNA]</scope>
    <source>
        <strain evidence="2 3">CB4</strain>
    </source>
</reference>